<gene>
    <name evidence="4" type="ORF">HZH68_014208</name>
</gene>
<keyword evidence="2" id="KW-0472">Membrane</keyword>
<reference evidence="4" key="1">
    <citation type="journal article" date="2020" name="G3 (Bethesda)">
        <title>High-Quality Assemblies for Three Invasive Social Wasps from the &lt;i&gt;Vespula&lt;/i&gt; Genus.</title>
        <authorList>
            <person name="Harrop T.W.R."/>
            <person name="Guhlin J."/>
            <person name="McLaughlin G.M."/>
            <person name="Permina E."/>
            <person name="Stockwell P."/>
            <person name="Gilligan J."/>
            <person name="Le Lec M.F."/>
            <person name="Gruber M.A.M."/>
            <person name="Quinn O."/>
            <person name="Lovegrove M."/>
            <person name="Duncan E.J."/>
            <person name="Remnant E.J."/>
            <person name="Van Eeckhoven J."/>
            <person name="Graham B."/>
            <person name="Knapp R.A."/>
            <person name="Langford K.W."/>
            <person name="Kronenberg Z."/>
            <person name="Press M.O."/>
            <person name="Eacker S.M."/>
            <person name="Wilson-Rankin E.E."/>
            <person name="Purcell J."/>
            <person name="Lester P.J."/>
            <person name="Dearden P.K."/>
        </authorList>
    </citation>
    <scope>NUCLEOTIDE SEQUENCE</scope>
    <source>
        <strain evidence="4">Linc-1</strain>
    </source>
</reference>
<comment type="caution">
    <text evidence="4">The sequence shown here is derived from an EMBL/GenBank/DDBJ whole genome shotgun (WGS) entry which is preliminary data.</text>
</comment>
<sequence>MENDSKSSTVNVIWKRLKESILNFQLNSDQIFYRIGLSIGKKPWIWLLVSFIINCICCPGMIFWKEEVDDLELCVPVNSEIRADAIWVQKHFRDDLRYESIIITAPNILEPEVLQSISEIENAVKNIVVNNHTWKDVCASFLTWFEEDESSLFEDTYSFEFSDEIMQNLNNTMLKDGCIYQSLLKLWQENDISALTKEKILKDVTKAVRDKSRNHILHNIVPLLSDIEYDEMNNVKSAKATILNWMLKKSNPHSSEWELQFIERVLHGNHTLPSGMEIYAVSSRSFKDVLHEVMMNNMPILCCGLSLITIYVLSMIGRCNAIEQRLYLSLMGVSVVGQALISSYGICYYLGYFYGPLHRVLPFLLLGIGVDDMFVIMHSLQTQTESDKALEIPLRIAKVVQHAGMSITVTSFTNLVAFGIGMTTMMPFLKSFCMFATMGILFLYIFELTFFVSCLVYDERRLEGKRDGCCCRPRSEWKPNECSKKNLQQIIFENYIGPFLMKTYVKVAVITITVCLVCINIWAIFQLKQDFDPLLYLNQDSYPIRFNEKLKKHFPAYGKHGAVYMADVDYYEDRDSLLQLVDALKNNSFINNHSLDPWFVAYDKWLNNINIAHDIESKDEYYGFLTEYLLLTTEGQAYIKDIIFDKLPIGDYNITTSRIPIQHVLVNRTSDQIKAMQSMNELVKVTNLSQDHSHVVIYSPEYISWSANKIIGEELVRNLSLAIVSIGLVTILLLRNLLASFWVISCVIFTLIDLLGSMYFLGLIVEISSSILVLLCIGLAVDYASHVGLEFIRRTGSKDERAIRTLKIIGPPVFNGGFSTFLAFILLASSKAYLFSAFFKLFTAVVAFGLFHGLLFLPIILSLLGPNEMKTTNNTPKECDIKENNGYYTVHLPNKAEDAGGGREN</sequence>
<evidence type="ECO:0000256" key="2">
    <source>
        <dbReference type="SAM" id="Phobius"/>
    </source>
</evidence>
<protein>
    <recommendedName>
        <fullName evidence="3">SSD domain-containing protein</fullName>
    </recommendedName>
</protein>
<feature type="transmembrane region" description="Helical" evidence="2">
    <location>
        <begin position="504"/>
        <end position="525"/>
    </location>
</feature>
<feature type="transmembrane region" description="Helical" evidence="2">
    <location>
        <begin position="326"/>
        <end position="354"/>
    </location>
</feature>
<dbReference type="InterPro" id="IPR053958">
    <property type="entry name" value="HMGCR/SNAP/NPC1-like_SSD"/>
</dbReference>
<dbReference type="EMBL" id="JACSDZ010000017">
    <property type="protein sequence ID" value="KAF7384596.1"/>
    <property type="molecule type" value="Genomic_DNA"/>
</dbReference>
<feature type="transmembrane region" description="Helical" evidence="2">
    <location>
        <begin position="293"/>
        <end position="314"/>
    </location>
</feature>
<feature type="transmembrane region" description="Helical" evidence="2">
    <location>
        <begin position="434"/>
        <end position="457"/>
    </location>
</feature>
<dbReference type="Pfam" id="PF12349">
    <property type="entry name" value="Sterol-sensing"/>
    <property type="match status" value="1"/>
</dbReference>
<dbReference type="InterPro" id="IPR051697">
    <property type="entry name" value="Patched_domain-protein"/>
</dbReference>
<feature type="transmembrane region" description="Helical" evidence="2">
    <location>
        <begin position="360"/>
        <end position="378"/>
    </location>
</feature>
<evidence type="ECO:0000256" key="1">
    <source>
        <dbReference type="ARBA" id="ARBA00005585"/>
    </source>
</evidence>
<accession>A0A834JBL6</accession>
<dbReference type="SUPFAM" id="SSF82866">
    <property type="entry name" value="Multidrug efflux transporter AcrB transmembrane domain"/>
    <property type="match status" value="2"/>
</dbReference>
<dbReference type="InterPro" id="IPR000731">
    <property type="entry name" value="SSD"/>
</dbReference>
<feature type="transmembrane region" description="Helical" evidence="2">
    <location>
        <begin position="841"/>
        <end position="864"/>
    </location>
</feature>
<dbReference type="GO" id="GO:0016020">
    <property type="term" value="C:membrane"/>
    <property type="evidence" value="ECO:0007669"/>
    <property type="project" value="TreeGrafter"/>
</dbReference>
<evidence type="ECO:0000259" key="3">
    <source>
        <dbReference type="PROSITE" id="PS50156"/>
    </source>
</evidence>
<keyword evidence="5" id="KW-1185">Reference proteome</keyword>
<dbReference type="PANTHER" id="PTHR10796:SF130">
    <property type="entry name" value="PATCHED DOMAIN-CONTAINING PROTEIN 3-LIKE PROTEIN"/>
    <property type="match status" value="1"/>
</dbReference>
<comment type="similarity">
    <text evidence="1">Belongs to the patched family.</text>
</comment>
<keyword evidence="2" id="KW-1133">Transmembrane helix</keyword>
<feature type="transmembrane region" description="Helical" evidence="2">
    <location>
        <begin position="771"/>
        <end position="792"/>
    </location>
</feature>
<dbReference type="Gene3D" id="1.20.1640.10">
    <property type="entry name" value="Multidrug efflux transporter AcrB transmembrane domain"/>
    <property type="match status" value="2"/>
</dbReference>
<dbReference type="AlphaFoldDB" id="A0A834JBL6"/>
<feature type="transmembrane region" description="Helical" evidence="2">
    <location>
        <begin position="399"/>
        <end position="422"/>
    </location>
</feature>
<dbReference type="PANTHER" id="PTHR10796">
    <property type="entry name" value="PATCHED-RELATED"/>
    <property type="match status" value="1"/>
</dbReference>
<dbReference type="PROSITE" id="PS50156">
    <property type="entry name" value="SSD"/>
    <property type="match status" value="1"/>
</dbReference>
<proteinExistence type="inferred from homology"/>
<evidence type="ECO:0000313" key="4">
    <source>
        <dbReference type="EMBL" id="KAF7384596.1"/>
    </source>
</evidence>
<feature type="transmembrane region" description="Helical" evidence="2">
    <location>
        <begin position="44"/>
        <end position="64"/>
    </location>
</feature>
<organism evidence="4 5">
    <name type="scientific">Vespula germanica</name>
    <name type="common">German yellow jacket</name>
    <name type="synonym">Paravespula germanica</name>
    <dbReference type="NCBI Taxonomy" id="30212"/>
    <lineage>
        <taxon>Eukaryota</taxon>
        <taxon>Metazoa</taxon>
        <taxon>Ecdysozoa</taxon>
        <taxon>Arthropoda</taxon>
        <taxon>Hexapoda</taxon>
        <taxon>Insecta</taxon>
        <taxon>Pterygota</taxon>
        <taxon>Neoptera</taxon>
        <taxon>Endopterygota</taxon>
        <taxon>Hymenoptera</taxon>
        <taxon>Apocrita</taxon>
        <taxon>Aculeata</taxon>
        <taxon>Vespoidea</taxon>
        <taxon>Vespidae</taxon>
        <taxon>Vespinae</taxon>
        <taxon>Vespula</taxon>
    </lineage>
</organism>
<feature type="transmembrane region" description="Helical" evidence="2">
    <location>
        <begin position="715"/>
        <end position="734"/>
    </location>
</feature>
<feature type="transmembrane region" description="Helical" evidence="2">
    <location>
        <begin position="741"/>
        <end position="765"/>
    </location>
</feature>
<feature type="domain" description="SSD" evidence="3">
    <location>
        <begin position="297"/>
        <end position="457"/>
    </location>
</feature>
<feature type="transmembrane region" description="Helical" evidence="2">
    <location>
        <begin position="813"/>
        <end position="835"/>
    </location>
</feature>
<dbReference type="Proteomes" id="UP000617340">
    <property type="component" value="Unassembled WGS sequence"/>
</dbReference>
<evidence type="ECO:0000313" key="5">
    <source>
        <dbReference type="Proteomes" id="UP000617340"/>
    </source>
</evidence>
<name>A0A834JBL6_VESGE</name>
<keyword evidence="2" id="KW-0812">Transmembrane</keyword>